<feature type="site" description="Interaction with DNA" evidence="10">
    <location>
        <position position="143"/>
    </location>
</feature>
<feature type="domain" description="Topo IA-type catalytic" evidence="13">
    <location>
        <begin position="132"/>
        <end position="570"/>
    </location>
</feature>
<keyword evidence="6" id="KW-0460">Magnesium</keyword>
<dbReference type="InterPro" id="IPR013497">
    <property type="entry name" value="Topo_IA_cen"/>
</dbReference>
<dbReference type="InterPro" id="IPR023405">
    <property type="entry name" value="Topo_IA_core_domain"/>
</dbReference>
<feature type="compositionally biased region" description="Basic residues" evidence="11">
    <location>
        <begin position="821"/>
        <end position="833"/>
    </location>
</feature>
<evidence type="ECO:0000256" key="9">
    <source>
        <dbReference type="ARBA" id="ARBA00023235"/>
    </source>
</evidence>
<dbReference type="PROSITE" id="PS52039">
    <property type="entry name" value="TOPO_IA_2"/>
    <property type="match status" value="1"/>
</dbReference>
<evidence type="ECO:0000256" key="5">
    <source>
        <dbReference type="ARBA" id="ARBA00022833"/>
    </source>
</evidence>
<feature type="region of interest" description="Disordered" evidence="11">
    <location>
        <begin position="812"/>
        <end position="862"/>
    </location>
</feature>
<dbReference type="SUPFAM" id="SSF56712">
    <property type="entry name" value="Prokaryotic type I DNA topoisomerase"/>
    <property type="match status" value="1"/>
</dbReference>
<accession>A0A8D5GAG2</accession>
<feature type="site" description="Interaction with DNA" evidence="10">
    <location>
        <position position="146"/>
    </location>
</feature>
<evidence type="ECO:0000256" key="1">
    <source>
        <dbReference type="ARBA" id="ARBA00000213"/>
    </source>
</evidence>
<dbReference type="Gene3D" id="1.10.290.10">
    <property type="entry name" value="Topoisomerase I, domain 4"/>
    <property type="match status" value="1"/>
</dbReference>
<evidence type="ECO:0000313" key="15">
    <source>
        <dbReference type="Proteomes" id="UP000826722"/>
    </source>
</evidence>
<dbReference type="InterPro" id="IPR003601">
    <property type="entry name" value="Topo_IA_2"/>
</dbReference>
<evidence type="ECO:0000256" key="7">
    <source>
        <dbReference type="ARBA" id="ARBA00023029"/>
    </source>
</evidence>
<comment type="caution">
    <text evidence="10">Lacks conserved residue(s) required for the propagation of feature annotation.</text>
</comment>
<reference evidence="14" key="1">
    <citation type="journal article" date="2021" name="Arch. Microbiol.">
        <title>Methyloradius palustris gen. nov., sp. nov., a methanol-oxidizing bacterium isolated from snow.</title>
        <authorList>
            <person name="Miyadera T."/>
            <person name="Kojima H."/>
            <person name="Fukui M."/>
        </authorList>
    </citation>
    <scope>NUCLEOTIDE SEQUENCE</scope>
    <source>
        <strain evidence="14">Zm11</strain>
    </source>
</reference>
<keyword evidence="5" id="KW-0862">Zinc</keyword>
<dbReference type="SUPFAM" id="SSF57783">
    <property type="entry name" value="Zinc beta-ribbon"/>
    <property type="match status" value="1"/>
</dbReference>
<dbReference type="KEGG" id="mpau:ZMTM_02170"/>
<evidence type="ECO:0000256" key="10">
    <source>
        <dbReference type="HAMAP-Rule" id="MF_00952"/>
    </source>
</evidence>
<dbReference type="InterPro" id="IPR034149">
    <property type="entry name" value="TOPRIM_TopoI"/>
</dbReference>
<dbReference type="PROSITE" id="PS50880">
    <property type="entry name" value="TOPRIM"/>
    <property type="match status" value="1"/>
</dbReference>
<feature type="active site" description="O-(5'-phospho-DNA)-tyrosine intermediate" evidence="10">
    <location>
        <position position="306"/>
    </location>
</feature>
<evidence type="ECO:0000256" key="6">
    <source>
        <dbReference type="ARBA" id="ARBA00022842"/>
    </source>
</evidence>
<dbReference type="AlphaFoldDB" id="A0A8D5GAG2"/>
<dbReference type="Proteomes" id="UP000826722">
    <property type="component" value="Chromosome"/>
</dbReference>
<dbReference type="GO" id="GO:0003677">
    <property type="term" value="F:DNA binding"/>
    <property type="evidence" value="ECO:0007669"/>
    <property type="project" value="UniProtKB-KW"/>
</dbReference>
<dbReference type="Pfam" id="PF13368">
    <property type="entry name" value="Toprim_C_rpt"/>
    <property type="match status" value="3"/>
</dbReference>
<feature type="region of interest" description="Interaction with DNA" evidence="10">
    <location>
        <begin position="166"/>
        <end position="171"/>
    </location>
</feature>
<evidence type="ECO:0000256" key="2">
    <source>
        <dbReference type="ARBA" id="ARBA00009446"/>
    </source>
</evidence>
<evidence type="ECO:0000256" key="11">
    <source>
        <dbReference type="SAM" id="MobiDB-lite"/>
    </source>
</evidence>
<dbReference type="CDD" id="cd00186">
    <property type="entry name" value="TOP1Ac"/>
    <property type="match status" value="1"/>
</dbReference>
<dbReference type="Pfam" id="PF01131">
    <property type="entry name" value="Topoisom_bac"/>
    <property type="match status" value="1"/>
</dbReference>
<dbReference type="NCBIfam" id="TIGR01051">
    <property type="entry name" value="topA_bact"/>
    <property type="match status" value="1"/>
</dbReference>
<dbReference type="SMART" id="SM00437">
    <property type="entry name" value="TOP1Ac"/>
    <property type="match status" value="1"/>
</dbReference>
<dbReference type="RefSeq" id="WP_221764526.1">
    <property type="nucleotide sequence ID" value="NZ_AP024110.1"/>
</dbReference>
<evidence type="ECO:0000259" key="13">
    <source>
        <dbReference type="PROSITE" id="PS52039"/>
    </source>
</evidence>
<evidence type="ECO:0000313" key="14">
    <source>
        <dbReference type="EMBL" id="BCM23958.1"/>
    </source>
</evidence>
<dbReference type="InterPro" id="IPR028612">
    <property type="entry name" value="Topoisom_1_IA"/>
</dbReference>
<dbReference type="InterPro" id="IPR013825">
    <property type="entry name" value="Topo_IA_cen_sub2"/>
</dbReference>
<dbReference type="SMART" id="SM00436">
    <property type="entry name" value="TOP1Bc"/>
    <property type="match status" value="1"/>
</dbReference>
<keyword evidence="8 10" id="KW-0238">DNA-binding</keyword>
<name>A0A8D5GAG2_9PROT</name>
<keyword evidence="7 10" id="KW-0799">Topoisomerase</keyword>
<dbReference type="PROSITE" id="PS00396">
    <property type="entry name" value="TOPO_IA_1"/>
    <property type="match status" value="1"/>
</dbReference>
<evidence type="ECO:0000256" key="8">
    <source>
        <dbReference type="ARBA" id="ARBA00023125"/>
    </source>
</evidence>
<feature type="site" description="Interaction with DNA" evidence="10">
    <location>
        <position position="142"/>
    </location>
</feature>
<dbReference type="CDD" id="cd03363">
    <property type="entry name" value="TOPRIM_TopoIA_TopoI"/>
    <property type="match status" value="1"/>
</dbReference>
<dbReference type="EMBL" id="AP024110">
    <property type="protein sequence ID" value="BCM23958.1"/>
    <property type="molecule type" value="Genomic_DNA"/>
</dbReference>
<dbReference type="SMART" id="SM00493">
    <property type="entry name" value="TOPRIM"/>
    <property type="match status" value="1"/>
</dbReference>
<comment type="subunit">
    <text evidence="10">Monomer.</text>
</comment>
<dbReference type="InterPro" id="IPR006171">
    <property type="entry name" value="TOPRIM_dom"/>
</dbReference>
<dbReference type="PANTHER" id="PTHR42785">
    <property type="entry name" value="DNA TOPOISOMERASE, TYPE IA, CORE"/>
    <property type="match status" value="1"/>
</dbReference>
<dbReference type="HAMAP" id="MF_00952">
    <property type="entry name" value="Topoisom_1_prok"/>
    <property type="match status" value="1"/>
</dbReference>
<evidence type="ECO:0000256" key="4">
    <source>
        <dbReference type="ARBA" id="ARBA00022771"/>
    </source>
</evidence>
<comment type="similarity">
    <text evidence="2 10">Belongs to the type IA topoisomerase family.</text>
</comment>
<dbReference type="InterPro" id="IPR003602">
    <property type="entry name" value="Topo_IA_DNA-bd_dom"/>
</dbReference>
<feature type="site" description="Interaction with DNA" evidence="10">
    <location>
        <position position="501"/>
    </location>
</feature>
<dbReference type="InterPro" id="IPR005733">
    <property type="entry name" value="TopoI_bac-type"/>
</dbReference>
<dbReference type="InterPro" id="IPR025589">
    <property type="entry name" value="Toprim_C_rpt"/>
</dbReference>
<dbReference type="GO" id="GO:0003917">
    <property type="term" value="F:DNA topoisomerase type I (single strand cut, ATP-independent) activity"/>
    <property type="evidence" value="ECO:0007669"/>
    <property type="project" value="UniProtKB-UniRule"/>
</dbReference>
<dbReference type="InterPro" id="IPR000380">
    <property type="entry name" value="Topo_IA"/>
</dbReference>
<gene>
    <name evidence="10" type="primary">topA</name>
    <name evidence="14" type="ORF">ZMTM_02170</name>
</gene>
<feature type="site" description="Interaction with DNA" evidence="10">
    <location>
        <position position="32"/>
    </location>
</feature>
<dbReference type="EC" id="5.6.2.1" evidence="10"/>
<proteinExistence type="inferred from homology"/>
<dbReference type="Pfam" id="PF01751">
    <property type="entry name" value="Toprim"/>
    <property type="match status" value="1"/>
</dbReference>
<dbReference type="InterPro" id="IPR023406">
    <property type="entry name" value="Topo_IA_AS"/>
</dbReference>
<dbReference type="PRINTS" id="PR00417">
    <property type="entry name" value="PRTPISMRASEI"/>
</dbReference>
<dbReference type="GO" id="GO:0006265">
    <property type="term" value="P:DNA topological change"/>
    <property type="evidence" value="ECO:0007669"/>
    <property type="project" value="UniProtKB-UniRule"/>
</dbReference>
<keyword evidence="4" id="KW-0863">Zinc-finger</keyword>
<dbReference type="GO" id="GO:0005694">
    <property type="term" value="C:chromosome"/>
    <property type="evidence" value="ECO:0007669"/>
    <property type="project" value="InterPro"/>
</dbReference>
<feature type="domain" description="Toprim" evidence="12">
    <location>
        <begin position="2"/>
        <end position="117"/>
    </location>
</feature>
<evidence type="ECO:0000256" key="3">
    <source>
        <dbReference type="ARBA" id="ARBA00022723"/>
    </source>
</evidence>
<dbReference type="Gene3D" id="2.70.20.10">
    <property type="entry name" value="Topoisomerase I, domain 3"/>
    <property type="match status" value="1"/>
</dbReference>
<feature type="site" description="Interaction with DNA" evidence="10">
    <location>
        <position position="308"/>
    </location>
</feature>
<dbReference type="Gene3D" id="3.40.50.140">
    <property type="match status" value="1"/>
</dbReference>
<dbReference type="InterPro" id="IPR013826">
    <property type="entry name" value="Topo_IA_cen_sub3"/>
</dbReference>
<dbReference type="Gene3D" id="3.30.65.10">
    <property type="entry name" value="Bacterial Topoisomerase I, domain 1"/>
    <property type="match status" value="1"/>
</dbReference>
<comment type="function">
    <text evidence="10">Releases the supercoiling and torsional tension of DNA, which is introduced during the DNA replication and transcription, by transiently cleaving and rejoining one strand of the DNA duplex. Introduces a single-strand break via transesterification at a target site in duplex DNA. The scissile phosphodiester is attacked by the catalytic tyrosine of the enzyme, resulting in the formation of a DNA-(5'-phosphotyrosyl)-enzyme intermediate and the expulsion of a 3'-OH DNA strand. The free DNA strand then undergoes passage around the unbroken strand, thus removing DNA supercoils. Finally, in the religation step, the DNA 3'-OH attacks the covalent intermediate to expel the active-site tyrosine and restore the DNA phosphodiester backbone.</text>
</comment>
<comment type="catalytic activity">
    <reaction evidence="1 10">
        <text>ATP-independent breakage of single-stranded DNA, followed by passage and rejoining.</text>
        <dbReference type="EC" id="5.6.2.1"/>
    </reaction>
</comment>
<sequence>MSKLLIVESPSKAKTLKKYLGKDFEVLASYGHVRDLIPKTGAVDTDNDYAMKYELIERNAKHVDAIAKAAKVADAIYLATDPDREGEAISWHIAEILKTKKLLKDKILKRVVFHEITKSAVEHAIANPRDIAMPLVNAQQARRALDYLVGFNLSPLLWKKIRRGLSAGRVQSPALRLIVERELEIEAFKSQEYWTIHLESRKHQHAFDAKLVQLDGKKVEQFTITNQGQEEAVVGKLLLASAGKTTVTRVEKKQKNRSPAAPFTTSTLQQEAVRKLGFTTSRAMRIAQQLYEGIDVGGGAVGLITYMRTDSFSIATEAVMQIRDYIKKNFDGEYLPKAPIMYKTKAKNAQEAHEAIRPTDITRSPASLSHVLTPEQFKLYEMIWKRALACQMAPARFDAVSVDLAIGSEANLFRATGQTMIFPGFIAVYMESVDDAEEEGESKLPVLETGEILDVNKIFGDQHFTEPPPRYSEASLVKVLEEYGIGRPSTYASIISTLQDREYVLLDKKRFTPTDVGRVVNKFLTEHFTKYVDYDFTANLENELDDIAEGAREWLPVLDAFWQGFNTQIVAKKDVERPGTELIDEACPKCGKPLSKQLSRYGSFIGCTGYNDTPKCDYKRSMNGDGAAMGSEPVKIGVDTESGKDILLLVGPYGPYLQLGLPEEDAKKKPKRVSIPKDIALADVNLEVASKLIALPRDLGQHPETNKKIVANIGRFGPYVNHDGKFKSIPRTDSVFDIDQARAVELLAQANTGPAPIRELGKHPTEDGDIAIYSGKFGPYVQHLKLRATLPKSVEPESITLEEALELLSAKAAKEAENPSKKTRSRAGAKKVASKSAPAKKVAAKKPTAAKKAASKKIAAVA</sequence>
<dbReference type="GO" id="GO:0008270">
    <property type="term" value="F:zinc ion binding"/>
    <property type="evidence" value="ECO:0007669"/>
    <property type="project" value="UniProtKB-KW"/>
</dbReference>
<protein>
    <recommendedName>
        <fullName evidence="10">DNA topoisomerase 1</fullName>
        <ecNumber evidence="10">5.6.2.1</ecNumber>
    </recommendedName>
    <alternativeName>
        <fullName evidence="10">DNA topoisomerase I</fullName>
    </alternativeName>
</protein>
<dbReference type="Gene3D" id="1.10.460.10">
    <property type="entry name" value="Topoisomerase I, domain 2"/>
    <property type="match status" value="1"/>
</dbReference>
<keyword evidence="3" id="KW-0479">Metal-binding</keyword>
<organism evidence="14 15">
    <name type="scientific">Methyloradius palustris</name>
    <dbReference type="NCBI Taxonomy" id="2778876"/>
    <lineage>
        <taxon>Bacteria</taxon>
        <taxon>Pseudomonadati</taxon>
        <taxon>Pseudomonadota</taxon>
        <taxon>Betaproteobacteria</taxon>
        <taxon>Nitrosomonadales</taxon>
        <taxon>Methylophilaceae</taxon>
        <taxon>Methyloradius</taxon>
    </lineage>
</organism>
<keyword evidence="9 10" id="KW-0413">Isomerase</keyword>
<dbReference type="PANTHER" id="PTHR42785:SF1">
    <property type="entry name" value="DNA TOPOISOMERASE"/>
    <property type="match status" value="1"/>
</dbReference>
<dbReference type="InterPro" id="IPR013824">
    <property type="entry name" value="Topo_IA_cen_sub1"/>
</dbReference>
<keyword evidence="15" id="KW-1185">Reference proteome</keyword>
<dbReference type="Pfam" id="PF01396">
    <property type="entry name" value="Zn_ribbon_Top1"/>
    <property type="match status" value="1"/>
</dbReference>
<evidence type="ECO:0000259" key="12">
    <source>
        <dbReference type="PROSITE" id="PS50880"/>
    </source>
</evidence>
<feature type="site" description="Interaction with DNA" evidence="10">
    <location>
        <position position="158"/>
    </location>
</feature>
<feature type="compositionally biased region" description="Low complexity" evidence="11">
    <location>
        <begin position="834"/>
        <end position="862"/>
    </location>
</feature>
<dbReference type="InterPro" id="IPR013498">
    <property type="entry name" value="Topo_IA_Znf"/>
</dbReference>